<dbReference type="SUPFAM" id="SSF75011">
    <property type="entry name" value="3-carboxy-cis,cis-mucoante lactonizing enzyme"/>
    <property type="match status" value="1"/>
</dbReference>
<accession>A0A5J5EFT2</accession>
<dbReference type="InterPro" id="IPR050282">
    <property type="entry name" value="Cycloisomerase_2"/>
</dbReference>
<comment type="similarity">
    <text evidence="1">Belongs to the cycloisomerase 2 family.</text>
</comment>
<dbReference type="PANTHER" id="PTHR30344:SF1">
    <property type="entry name" value="6-PHOSPHOGLUCONOLACTONASE"/>
    <property type="match status" value="1"/>
</dbReference>
<sequence>MRLLPLLLPFLATAVSATRFFIGAYSGQILSANLDDTTGAITLLSSTPASSPSPSWQELSPVDPQLLFTVEERAHSDDSKGAVSAYLIGSDGALTKLSTALGLLGPVSLGVSPDGKTIFTANYGASGVSAYCTDDGTGALQHLQDWTFELSSPGAVPSRQDAPHPHQALFDATGQFVVVPDLGADLLRIFSVDGKTFSQLSPVVVPPGTGPRHGAWFPPTGIPLFYYLVGELSNTVTVFAVSYPSSGGLKLTQIQRESTLPLGSTTTTSAAPNSTPSAAEIAITPGGRYVYVSNRNDKVFPDGHSVAIYSRQATTGLLTSIGWADSGEQTLRHIALDPSGRFLLVEGQDSNEIAVLPVDATTGKLGAAVGKFAVPGGPVCVTFEK</sequence>
<dbReference type="OrthoDB" id="9972196at2759"/>
<gene>
    <name evidence="3" type="ORF">FN846DRAFT_912789</name>
</gene>
<dbReference type="Proteomes" id="UP000326924">
    <property type="component" value="Unassembled WGS sequence"/>
</dbReference>
<dbReference type="InterPro" id="IPR015943">
    <property type="entry name" value="WD40/YVTN_repeat-like_dom_sf"/>
</dbReference>
<keyword evidence="2" id="KW-0732">Signal</keyword>
<evidence type="ECO:0000313" key="4">
    <source>
        <dbReference type="Proteomes" id="UP000326924"/>
    </source>
</evidence>
<reference evidence="3 4" key="1">
    <citation type="submission" date="2019-09" db="EMBL/GenBank/DDBJ databases">
        <title>Draft genome of the ectomycorrhizal ascomycete Sphaerosporella brunnea.</title>
        <authorList>
            <consortium name="DOE Joint Genome Institute"/>
            <person name="Benucci G.M."/>
            <person name="Marozzi G."/>
            <person name="Antonielli L."/>
            <person name="Sanchez S."/>
            <person name="Marco P."/>
            <person name="Wang X."/>
            <person name="Falini L.B."/>
            <person name="Barry K."/>
            <person name="Haridas S."/>
            <person name="Lipzen A."/>
            <person name="Labutti K."/>
            <person name="Grigoriev I.V."/>
            <person name="Murat C."/>
            <person name="Martin F."/>
            <person name="Albertini E."/>
            <person name="Donnini D."/>
            <person name="Bonito G."/>
        </authorList>
    </citation>
    <scope>NUCLEOTIDE SEQUENCE [LARGE SCALE GENOMIC DNA]</scope>
    <source>
        <strain evidence="3 4">Sb_GMNB300</strain>
    </source>
</reference>
<dbReference type="EMBL" id="VXIS01000331">
    <property type="protein sequence ID" value="KAA8894552.1"/>
    <property type="molecule type" value="Genomic_DNA"/>
</dbReference>
<dbReference type="AlphaFoldDB" id="A0A5J5EFT2"/>
<organism evidence="3 4">
    <name type="scientific">Sphaerosporella brunnea</name>
    <dbReference type="NCBI Taxonomy" id="1250544"/>
    <lineage>
        <taxon>Eukaryota</taxon>
        <taxon>Fungi</taxon>
        <taxon>Dikarya</taxon>
        <taxon>Ascomycota</taxon>
        <taxon>Pezizomycotina</taxon>
        <taxon>Pezizomycetes</taxon>
        <taxon>Pezizales</taxon>
        <taxon>Pyronemataceae</taxon>
        <taxon>Sphaerosporella</taxon>
    </lineage>
</organism>
<evidence type="ECO:0000256" key="2">
    <source>
        <dbReference type="SAM" id="SignalP"/>
    </source>
</evidence>
<dbReference type="GO" id="GO:0017057">
    <property type="term" value="F:6-phosphogluconolactonase activity"/>
    <property type="evidence" value="ECO:0007669"/>
    <property type="project" value="TreeGrafter"/>
</dbReference>
<dbReference type="Pfam" id="PF10282">
    <property type="entry name" value="Lactonase"/>
    <property type="match status" value="1"/>
</dbReference>
<name>A0A5J5EFT2_9PEZI</name>
<evidence type="ECO:0000313" key="3">
    <source>
        <dbReference type="EMBL" id="KAA8894552.1"/>
    </source>
</evidence>
<feature type="signal peptide" evidence="2">
    <location>
        <begin position="1"/>
        <end position="17"/>
    </location>
</feature>
<dbReference type="PANTHER" id="PTHR30344">
    <property type="entry name" value="6-PHOSPHOGLUCONOLACTONASE-RELATED"/>
    <property type="match status" value="1"/>
</dbReference>
<proteinExistence type="inferred from homology"/>
<evidence type="ECO:0000256" key="1">
    <source>
        <dbReference type="ARBA" id="ARBA00005564"/>
    </source>
</evidence>
<dbReference type="Gene3D" id="2.130.10.10">
    <property type="entry name" value="YVTN repeat-like/Quinoprotein amine dehydrogenase"/>
    <property type="match status" value="1"/>
</dbReference>
<keyword evidence="4" id="KW-1185">Reference proteome</keyword>
<dbReference type="InParanoid" id="A0A5J5EFT2"/>
<feature type="chain" id="PRO_5023815102" evidence="2">
    <location>
        <begin position="18"/>
        <end position="385"/>
    </location>
</feature>
<dbReference type="InterPro" id="IPR019405">
    <property type="entry name" value="Lactonase_7-beta_prop"/>
</dbReference>
<comment type="caution">
    <text evidence="3">The sequence shown here is derived from an EMBL/GenBank/DDBJ whole genome shotgun (WGS) entry which is preliminary data.</text>
</comment>
<protein>
    <submittedName>
        <fullName evidence="3">Lactonase, 7-bladed beta-propeller-domain-containing protein</fullName>
    </submittedName>
</protein>